<protein>
    <submittedName>
        <fullName evidence="1">Uncharacterized protein</fullName>
    </submittedName>
</protein>
<gene>
    <name evidence="1" type="ORF">DBW92_03640</name>
</gene>
<dbReference type="EMBL" id="QOPI01000020">
    <property type="protein sequence ID" value="RCL43835.1"/>
    <property type="molecule type" value="Genomic_DNA"/>
</dbReference>
<proteinExistence type="predicted"/>
<evidence type="ECO:0000313" key="1">
    <source>
        <dbReference type="EMBL" id="RCL43835.1"/>
    </source>
</evidence>
<name>A0A368C349_9GAMM</name>
<dbReference type="Proteomes" id="UP000252915">
    <property type="component" value="Unassembled WGS sequence"/>
</dbReference>
<organism evidence="1 2">
    <name type="scientific">SAR86 cluster bacterium</name>
    <dbReference type="NCBI Taxonomy" id="2030880"/>
    <lineage>
        <taxon>Bacteria</taxon>
        <taxon>Pseudomonadati</taxon>
        <taxon>Pseudomonadota</taxon>
        <taxon>Gammaproteobacteria</taxon>
        <taxon>SAR86 cluster</taxon>
    </lineage>
</organism>
<accession>A0A368C349</accession>
<dbReference type="AlphaFoldDB" id="A0A368C349"/>
<comment type="caution">
    <text evidence="1">The sequence shown here is derived from an EMBL/GenBank/DDBJ whole genome shotgun (WGS) entry which is preliminary data.</text>
</comment>
<sequence length="77" mass="8912">MNNLIHLKHADPIIDQWTNALDKDAAYKTIAFKFFGGDSDKLDIYLDKFGESLTNIKVKVNDMANTEVREYRQLAMF</sequence>
<evidence type="ECO:0000313" key="2">
    <source>
        <dbReference type="Proteomes" id="UP000252915"/>
    </source>
</evidence>
<reference evidence="1 2" key="1">
    <citation type="journal article" date="2018" name="Microbiome">
        <title>Fine metagenomic profile of the Mediterranean stratified and mixed water columns revealed by assembly and recruitment.</title>
        <authorList>
            <person name="Haro-Moreno J.M."/>
            <person name="Lopez-Perez M."/>
            <person name="De La Torre J.R."/>
            <person name="Picazo A."/>
            <person name="Camacho A."/>
            <person name="Rodriguez-Valera F."/>
        </authorList>
    </citation>
    <scope>NUCLEOTIDE SEQUENCE [LARGE SCALE GENOMIC DNA]</scope>
    <source>
        <strain evidence="1">MED-G78</strain>
    </source>
</reference>